<dbReference type="Proteomes" id="UP000199045">
    <property type="component" value="Unassembled WGS sequence"/>
</dbReference>
<dbReference type="PANTHER" id="PTHR30469">
    <property type="entry name" value="MULTIDRUG RESISTANCE PROTEIN MDTA"/>
    <property type="match status" value="1"/>
</dbReference>
<dbReference type="AlphaFoldDB" id="A0A1G7Z4V7"/>
<evidence type="ECO:0008006" key="5">
    <source>
        <dbReference type="Google" id="ProtNLM"/>
    </source>
</evidence>
<proteinExistence type="predicted"/>
<dbReference type="Gene3D" id="2.40.30.170">
    <property type="match status" value="1"/>
</dbReference>
<evidence type="ECO:0000313" key="3">
    <source>
        <dbReference type="EMBL" id="SDH03748.1"/>
    </source>
</evidence>
<dbReference type="InterPro" id="IPR058792">
    <property type="entry name" value="Beta-barrel_RND_2"/>
</dbReference>
<dbReference type="InterPro" id="IPR058627">
    <property type="entry name" value="MdtA-like_C"/>
</dbReference>
<dbReference type="Gene3D" id="2.40.420.20">
    <property type="match status" value="1"/>
</dbReference>
<accession>A0A1G7Z4V7</accession>
<organism evidence="3 4">
    <name type="scientific">Chitinophaga filiformis</name>
    <name type="common">Myxococcus filiformis</name>
    <name type="synonym">Flexibacter filiformis</name>
    <dbReference type="NCBI Taxonomy" id="104663"/>
    <lineage>
        <taxon>Bacteria</taxon>
        <taxon>Pseudomonadati</taxon>
        <taxon>Bacteroidota</taxon>
        <taxon>Chitinophagia</taxon>
        <taxon>Chitinophagales</taxon>
        <taxon>Chitinophagaceae</taxon>
        <taxon>Chitinophaga</taxon>
    </lineage>
</organism>
<reference evidence="3 4" key="1">
    <citation type="submission" date="2016-10" db="EMBL/GenBank/DDBJ databases">
        <authorList>
            <person name="de Groot N.N."/>
        </authorList>
    </citation>
    <scope>NUCLEOTIDE SEQUENCE [LARGE SCALE GENOMIC DNA]</scope>
    <source>
        <strain evidence="3 4">DSM 527</strain>
    </source>
</reference>
<dbReference type="STRING" id="104663.SAMN04488121_108131"/>
<protein>
    <recommendedName>
        <fullName evidence="5">RND family efflux transporter, MFP subunit</fullName>
    </recommendedName>
</protein>
<evidence type="ECO:0000313" key="4">
    <source>
        <dbReference type="Proteomes" id="UP000199045"/>
    </source>
</evidence>
<sequence length="232" mass="25695">MQSFALILKYVMKCISFILVLFVASLCLTACKHPEIDGGVQKKTFVLSDTMLKTIRIDTASLKPVQKELQLPGKILRNNKTARKTDVLIDVAKADLKNVKEGNEAEIITASLPEKVFYGKVETVYPAKDSSAGRIDILLTIPEALLKPEMKAAVIVHCNQGDDMIAIPETAVIADHSKNFVLVFKDKYNIQVREVQTYTTTGDIIYILRGLTAGENVISAHQQQIYEALSDN</sequence>
<evidence type="ECO:0000259" key="1">
    <source>
        <dbReference type="Pfam" id="PF25954"/>
    </source>
</evidence>
<name>A0A1G7Z4V7_CHIFI</name>
<gene>
    <name evidence="3" type="ORF">SAMN04488121_108131</name>
</gene>
<dbReference type="Pfam" id="PF25967">
    <property type="entry name" value="RND-MFP_C"/>
    <property type="match status" value="1"/>
</dbReference>
<dbReference type="GO" id="GO:1990281">
    <property type="term" value="C:efflux pump complex"/>
    <property type="evidence" value="ECO:0007669"/>
    <property type="project" value="TreeGrafter"/>
</dbReference>
<dbReference type="EMBL" id="FNBN01000008">
    <property type="protein sequence ID" value="SDH03748.1"/>
    <property type="molecule type" value="Genomic_DNA"/>
</dbReference>
<dbReference type="Pfam" id="PF25954">
    <property type="entry name" value="Beta-barrel_RND_2"/>
    <property type="match status" value="1"/>
</dbReference>
<dbReference type="GO" id="GO:0015562">
    <property type="term" value="F:efflux transmembrane transporter activity"/>
    <property type="evidence" value="ECO:0007669"/>
    <property type="project" value="TreeGrafter"/>
</dbReference>
<evidence type="ECO:0000259" key="2">
    <source>
        <dbReference type="Pfam" id="PF25967"/>
    </source>
</evidence>
<feature type="domain" description="Multidrug resistance protein MdtA-like C-terminal permuted SH3" evidence="2">
    <location>
        <begin position="165"/>
        <end position="218"/>
    </location>
</feature>
<feature type="domain" description="CusB-like beta-barrel" evidence="1">
    <location>
        <begin position="89"/>
        <end position="155"/>
    </location>
</feature>